<accession>A0A1X7F6M2</accession>
<sequence length="1119" mass="121962">MRISQPSPRVDYLEVNEGETHSLSEQANEDAEHRSTDSKQDPSDPAGFTHLATDDTRIKTHIAEMSLRTKRDVGGLSLSVGPHPLLLRATEALLTLIGGEGQDQPVDGAERLKGLTERMRPDDLHRVRQTVRTATQALLAVAVAEHKSKGTLVAEAIVERLANPGSERKPPLAPEISQIVNREMGSMLERAGMLYLVGRHARPSTTQMSFNLHAALQAFAAELKSEALRRSMFDRHLQPEQTQQGAIYFDGNALVNVLGKRVEDLAQEPSLMRLPGYAELNAPERLALVTKWLDERGLDSQYTFGSVNNAMASVLKASLLARGKPAPNRYLSDAELCRAFVALVHDWEGAHGSVIDPRILLGLNLAKAAGIVFSGNTPQERLADLSRFVNDVLTEYGGPPRFDERTAALDSLVQESGLSRAQLTVPLRATGKSVLDTFLDQRKKGPRPDGFVATDNGTRISMPPVADRVIAAESAFKDQDQSSAPYFMAWARLRLRIDRLPQTDTAVQAKAAELAKEYQKLQNEAKTSDTGPTATPADPGGFDHCSPIEIMANTYGCAMRFVRENDARTGGNFGHWLDNTPIVSNVLGFAEGVDTGNLEQIINAVPVISNLYNAEEGVRTGDYKRAGMAAVTMVPFAGSVAVIVDGAVNHDAAEVVGGIEGLGLDFLTSGGTHTQTSRGGFRNVVAHSAVDDARVTRRAIPHEAIPPALRVHVDHSLTALQDLGFAHDERALKVEFVDANEASQSRSNARKPISAVTSPDAARLVAQLDGYEVKTRPATLQKSASGMLWDPGTAAHYAEFEGNTYRVAPDHAKTTPQRPIWNVVSPDGSHRIATLSLEYKINPRAREGYWRVAKETPGLKGGGETINIDSVVEKYYEAPQWGREIGQAFKNVLAEIKERNETLELGLGEDVDSLSASLNQVKSVLEKLVAGSIDKATASAEANRCAQAFIQKLSDVGPRINKKLEAVARIKRTVGAVVTGTVAGEKTEGKIMRLMSEAEARQIKAERALKQGGRAFEQHKWFYTDESKLPIANKSSPFRLEINVPKRMIAEIFDAASDDPQGTLEPFRHKPGTTEGNASALEQHEPGAFGVQRFGLPEFSELLDKYEWKLVNLETKKML</sequence>
<gene>
    <name evidence="2" type="ORF">SAMN06295900_107227</name>
</gene>
<dbReference type="GeneID" id="95549745"/>
<dbReference type="OrthoDB" id="9135857at2"/>
<feature type="compositionally biased region" description="Basic and acidic residues" evidence="1">
    <location>
        <begin position="30"/>
        <end position="42"/>
    </location>
</feature>
<organism evidence="2 3">
    <name type="scientific">Trinickia caryophylli</name>
    <name type="common">Paraburkholderia caryophylli</name>
    <dbReference type="NCBI Taxonomy" id="28094"/>
    <lineage>
        <taxon>Bacteria</taxon>
        <taxon>Pseudomonadati</taxon>
        <taxon>Pseudomonadota</taxon>
        <taxon>Betaproteobacteria</taxon>
        <taxon>Burkholderiales</taxon>
        <taxon>Burkholderiaceae</taxon>
        <taxon>Trinickia</taxon>
    </lineage>
</organism>
<feature type="region of interest" description="Disordered" evidence="1">
    <location>
        <begin position="1"/>
        <end position="50"/>
    </location>
</feature>
<evidence type="ECO:0000256" key="1">
    <source>
        <dbReference type="SAM" id="MobiDB-lite"/>
    </source>
</evidence>
<name>A0A1X7F6M2_TRICW</name>
<dbReference type="Proteomes" id="UP000192911">
    <property type="component" value="Unassembled WGS sequence"/>
</dbReference>
<feature type="compositionally biased region" description="Polar residues" evidence="1">
    <location>
        <begin position="521"/>
        <end position="533"/>
    </location>
</feature>
<feature type="region of interest" description="Disordered" evidence="1">
    <location>
        <begin position="521"/>
        <end position="541"/>
    </location>
</feature>
<keyword evidence="3" id="KW-1185">Reference proteome</keyword>
<evidence type="ECO:0000313" key="2">
    <source>
        <dbReference type="EMBL" id="SMF46570.1"/>
    </source>
</evidence>
<evidence type="ECO:0000313" key="3">
    <source>
        <dbReference type="Proteomes" id="UP000192911"/>
    </source>
</evidence>
<dbReference type="EMBL" id="FXAH01000007">
    <property type="protein sequence ID" value="SMF46570.1"/>
    <property type="molecule type" value="Genomic_DNA"/>
</dbReference>
<proteinExistence type="predicted"/>
<dbReference type="AlphaFoldDB" id="A0A1X7F6M2"/>
<protein>
    <submittedName>
        <fullName evidence="2">Uncharacterized protein</fullName>
    </submittedName>
</protein>
<dbReference type="RefSeq" id="WP_139831168.1">
    <property type="nucleotide sequence ID" value="NZ_BSQD01000022.1"/>
</dbReference>
<reference evidence="3" key="1">
    <citation type="submission" date="2017-04" db="EMBL/GenBank/DDBJ databases">
        <authorList>
            <person name="Varghese N."/>
            <person name="Submissions S."/>
        </authorList>
    </citation>
    <scope>NUCLEOTIDE SEQUENCE [LARGE SCALE GENOMIC DNA]</scope>
    <source>
        <strain evidence="3">Ballard 720</strain>
    </source>
</reference>
<dbReference type="STRING" id="28094.SAMN06295900_107227"/>
<feature type="region of interest" description="Disordered" evidence="1">
    <location>
        <begin position="1058"/>
        <end position="1079"/>
    </location>
</feature>